<comment type="caution">
    <text evidence="1">The sequence shown here is derived from an EMBL/GenBank/DDBJ whole genome shotgun (WGS) entry which is preliminary data.</text>
</comment>
<evidence type="ECO:0000313" key="2">
    <source>
        <dbReference type="Proteomes" id="UP000298416"/>
    </source>
</evidence>
<gene>
    <name evidence="1" type="ORF">SASPL_126721</name>
</gene>
<reference evidence="1" key="1">
    <citation type="submission" date="2018-01" db="EMBL/GenBank/DDBJ databases">
        <authorList>
            <person name="Mao J.F."/>
        </authorList>
    </citation>
    <scope>NUCLEOTIDE SEQUENCE</scope>
    <source>
        <strain evidence="1">Huo1</strain>
        <tissue evidence="1">Leaf</tissue>
    </source>
</reference>
<dbReference type="AlphaFoldDB" id="A0A8X8XL02"/>
<accession>A0A8X8XL02</accession>
<dbReference type="EMBL" id="PNBA02000009">
    <property type="protein sequence ID" value="KAG6414005.1"/>
    <property type="molecule type" value="Genomic_DNA"/>
</dbReference>
<keyword evidence="2" id="KW-1185">Reference proteome</keyword>
<sequence length="145" mass="15619">MLKSKLRPRLAHVQFMLSLSSRDDPPSPSLLQPLCRLHLGATPSGPPFVGAAFPPSSSLSLRSSSVSHRRDSAAADGAEAIEVGVVEGEEEGVATAAGGLDGIGVWRCLMNGGKWEYKKDEGWKMGIWQNSIRHVALPNRIFNDK</sequence>
<dbReference type="Proteomes" id="UP000298416">
    <property type="component" value="Unassembled WGS sequence"/>
</dbReference>
<name>A0A8X8XL02_SALSN</name>
<organism evidence="1">
    <name type="scientific">Salvia splendens</name>
    <name type="common">Scarlet sage</name>
    <dbReference type="NCBI Taxonomy" id="180675"/>
    <lineage>
        <taxon>Eukaryota</taxon>
        <taxon>Viridiplantae</taxon>
        <taxon>Streptophyta</taxon>
        <taxon>Embryophyta</taxon>
        <taxon>Tracheophyta</taxon>
        <taxon>Spermatophyta</taxon>
        <taxon>Magnoliopsida</taxon>
        <taxon>eudicotyledons</taxon>
        <taxon>Gunneridae</taxon>
        <taxon>Pentapetalae</taxon>
        <taxon>asterids</taxon>
        <taxon>lamiids</taxon>
        <taxon>Lamiales</taxon>
        <taxon>Lamiaceae</taxon>
        <taxon>Nepetoideae</taxon>
        <taxon>Mentheae</taxon>
        <taxon>Salviinae</taxon>
        <taxon>Salvia</taxon>
        <taxon>Salvia subgen. Calosphace</taxon>
        <taxon>core Calosphace</taxon>
    </lineage>
</organism>
<evidence type="ECO:0000313" key="1">
    <source>
        <dbReference type="EMBL" id="KAG6414005.1"/>
    </source>
</evidence>
<proteinExistence type="predicted"/>
<reference evidence="1" key="2">
    <citation type="submission" date="2020-08" db="EMBL/GenBank/DDBJ databases">
        <title>Plant Genome Project.</title>
        <authorList>
            <person name="Zhang R.-G."/>
        </authorList>
    </citation>
    <scope>NUCLEOTIDE SEQUENCE</scope>
    <source>
        <strain evidence="1">Huo1</strain>
        <tissue evidence="1">Leaf</tissue>
    </source>
</reference>
<protein>
    <submittedName>
        <fullName evidence="1">Uncharacterized protein</fullName>
    </submittedName>
</protein>